<gene>
    <name evidence="1" type="ORF">NBH20_01845</name>
</gene>
<proteinExistence type="predicted"/>
<keyword evidence="2" id="KW-1185">Reference proteome</keyword>
<protein>
    <submittedName>
        <fullName evidence="1">Uncharacterized protein</fullName>
    </submittedName>
</protein>
<dbReference type="RefSeq" id="WP_250943781.1">
    <property type="nucleotide sequence ID" value="NZ_JAMQAY010000001.1"/>
</dbReference>
<dbReference type="Proteomes" id="UP001155079">
    <property type="component" value="Unassembled WGS sequence"/>
</dbReference>
<sequence length="224" mass="25349">MTRIPKFGFSAFLRIICANEKPQKRLIKERHKPSEGGYDFHKSLRRLIQKLTVGELTTPNDIAMYVAGITQAAERKSVSKGIKTFREWYEKNAMPLRGVGPMVFSSPNNHYQVNFTADFITEIDGRNTAVHVWNTNSNLNRNLVIATLTIVAKSWPVTQTRPSDYAVLSLKTGDLLKWSDASTEHKMLGERLMLHIERLCVLARKELGLPAIYPSKESPGPEPK</sequence>
<reference evidence="1 2" key="1">
    <citation type="submission" date="2022-06" db="EMBL/GenBank/DDBJ databases">
        <authorList>
            <person name="Sun Q."/>
        </authorList>
    </citation>
    <scope>NUCLEOTIDE SEQUENCE [LARGE SCALE GENOMIC DNA]</scope>
    <source>
        <strain evidence="1 2">S153</strain>
    </source>
</reference>
<dbReference type="EMBL" id="JAMQAY010000001">
    <property type="protein sequence ID" value="MCM2399883.1"/>
    <property type="molecule type" value="Genomic_DNA"/>
</dbReference>
<organism evidence="1 2">
    <name type="scientific">Ciceribacter sichuanensis</name>
    <dbReference type="NCBI Taxonomy" id="2949647"/>
    <lineage>
        <taxon>Bacteria</taxon>
        <taxon>Pseudomonadati</taxon>
        <taxon>Pseudomonadota</taxon>
        <taxon>Alphaproteobacteria</taxon>
        <taxon>Hyphomicrobiales</taxon>
        <taxon>Rhizobiaceae</taxon>
        <taxon>Ciceribacter</taxon>
    </lineage>
</organism>
<name>A0ABT0V618_9HYPH</name>
<evidence type="ECO:0000313" key="2">
    <source>
        <dbReference type="Proteomes" id="UP001155079"/>
    </source>
</evidence>
<accession>A0ABT0V618</accession>
<comment type="caution">
    <text evidence="1">The sequence shown here is derived from an EMBL/GenBank/DDBJ whole genome shotgun (WGS) entry which is preliminary data.</text>
</comment>
<evidence type="ECO:0000313" key="1">
    <source>
        <dbReference type="EMBL" id="MCM2399883.1"/>
    </source>
</evidence>